<dbReference type="EMBL" id="CM023480">
    <property type="protein sequence ID" value="KAH7970152.1"/>
    <property type="molecule type" value="Genomic_DNA"/>
</dbReference>
<protein>
    <submittedName>
        <fullName evidence="1">Uncharacterized protein</fullName>
    </submittedName>
</protein>
<comment type="caution">
    <text evidence="1">The sequence shown here is derived from an EMBL/GenBank/DDBJ whole genome shotgun (WGS) entry which is preliminary data.</text>
</comment>
<keyword evidence="2" id="KW-1185">Reference proteome</keyword>
<name>A0ACB8DHS2_DERSI</name>
<reference evidence="1" key="1">
    <citation type="submission" date="2020-05" db="EMBL/GenBank/DDBJ databases">
        <title>Large-scale comparative analyses of tick genomes elucidate their genetic diversity and vector capacities.</title>
        <authorList>
            <person name="Jia N."/>
            <person name="Wang J."/>
            <person name="Shi W."/>
            <person name="Du L."/>
            <person name="Sun Y."/>
            <person name="Zhan W."/>
            <person name="Jiang J."/>
            <person name="Wang Q."/>
            <person name="Zhang B."/>
            <person name="Ji P."/>
            <person name="Sakyi L.B."/>
            <person name="Cui X."/>
            <person name="Yuan T."/>
            <person name="Jiang B."/>
            <person name="Yang W."/>
            <person name="Lam T.T.-Y."/>
            <person name="Chang Q."/>
            <person name="Ding S."/>
            <person name="Wang X."/>
            <person name="Zhu J."/>
            <person name="Ruan X."/>
            <person name="Zhao L."/>
            <person name="Wei J."/>
            <person name="Que T."/>
            <person name="Du C."/>
            <person name="Cheng J."/>
            <person name="Dai P."/>
            <person name="Han X."/>
            <person name="Huang E."/>
            <person name="Gao Y."/>
            <person name="Liu J."/>
            <person name="Shao H."/>
            <person name="Ye R."/>
            <person name="Li L."/>
            <person name="Wei W."/>
            <person name="Wang X."/>
            <person name="Wang C."/>
            <person name="Yang T."/>
            <person name="Huo Q."/>
            <person name="Li W."/>
            <person name="Guo W."/>
            <person name="Chen H."/>
            <person name="Zhou L."/>
            <person name="Ni X."/>
            <person name="Tian J."/>
            <person name="Zhou Y."/>
            <person name="Sheng Y."/>
            <person name="Liu T."/>
            <person name="Pan Y."/>
            <person name="Xia L."/>
            <person name="Li J."/>
            <person name="Zhao F."/>
            <person name="Cao W."/>
        </authorList>
    </citation>
    <scope>NUCLEOTIDE SEQUENCE</scope>
    <source>
        <strain evidence="1">Dsil-2018</strain>
    </source>
</reference>
<dbReference type="Proteomes" id="UP000821865">
    <property type="component" value="Chromosome 11"/>
</dbReference>
<evidence type="ECO:0000313" key="1">
    <source>
        <dbReference type="EMBL" id="KAH7970152.1"/>
    </source>
</evidence>
<evidence type="ECO:0000313" key="2">
    <source>
        <dbReference type="Proteomes" id="UP000821865"/>
    </source>
</evidence>
<gene>
    <name evidence="1" type="ORF">HPB49_000182</name>
</gene>
<accession>A0ACB8DHS2</accession>
<proteinExistence type="predicted"/>
<organism evidence="1 2">
    <name type="scientific">Dermacentor silvarum</name>
    <name type="common">Tick</name>
    <dbReference type="NCBI Taxonomy" id="543639"/>
    <lineage>
        <taxon>Eukaryota</taxon>
        <taxon>Metazoa</taxon>
        <taxon>Ecdysozoa</taxon>
        <taxon>Arthropoda</taxon>
        <taxon>Chelicerata</taxon>
        <taxon>Arachnida</taxon>
        <taxon>Acari</taxon>
        <taxon>Parasitiformes</taxon>
        <taxon>Ixodida</taxon>
        <taxon>Ixodoidea</taxon>
        <taxon>Ixodidae</taxon>
        <taxon>Rhipicephalinae</taxon>
        <taxon>Dermacentor</taxon>
    </lineage>
</organism>
<sequence>MICTALQEASSATKVSHPLGVHHSGFQQGHAPRAAVSREEEALHCRRQRLTQLEGVLNCTHSCPADLSPENLSLALDRLLSPNTTVNGSTVDVLRDASHLGTVYHGLQAQLGVNHSASDEVAELLQRATLYAHSPPSHQGPQPTAAPVQPVVAKQLNSSEGNTGQNVVPAVPTKVPTNPSVCFATSKPMNQSNDQSANLSASFETSMLVPPGGDRSNCLRQSWWLP</sequence>